<proteinExistence type="predicted"/>
<sequence length="235" mass="25134">MAGRPYYGYGHPPHGYPPGPPGYGGGYPPGPPGSGGGYPPHMYPPGGIMFYPVHPAYVYPYPVQPPPGDEVLVADNTTPTLPGETVELPWSIYRWVPACLMQQSIPPGAVRVGADPDGDEIFAARCHHEGEILPATVIPNKKVCYIAYGGEQVTKDQFEVLVPSMFSWQFASEGEVPPGAVEAGTTADGEKLYFGRVTHDGCQTPGKIHPSAGTCIYPFEGEEKSSSEYEALVLI</sequence>
<gene>
    <name evidence="1" type="ORF">APLA_LOCUS1160</name>
    <name evidence="2" type="ORF">APLA_LOCUS6407</name>
</gene>
<evidence type="ECO:0000313" key="4">
    <source>
        <dbReference type="Proteomes" id="UP000494256"/>
    </source>
</evidence>
<evidence type="ECO:0000313" key="3">
    <source>
        <dbReference type="Proteomes" id="UP000494106"/>
    </source>
</evidence>
<reference evidence="3 4" key="1">
    <citation type="submission" date="2020-04" db="EMBL/GenBank/DDBJ databases">
        <authorList>
            <person name="Wallbank WR R."/>
            <person name="Pardo Diaz C."/>
            <person name="Kozak K."/>
            <person name="Martin S."/>
            <person name="Jiggins C."/>
            <person name="Moest M."/>
            <person name="Warren A I."/>
            <person name="Byers J.R.P. K."/>
            <person name="Montejo-Kovacevich G."/>
            <person name="Yen C E."/>
        </authorList>
    </citation>
    <scope>NUCLEOTIDE SEQUENCE [LARGE SCALE GENOMIC DNA]</scope>
</reference>
<dbReference type="EMBL" id="CADEBC010000485">
    <property type="protein sequence ID" value="CAB3236028.1"/>
    <property type="molecule type" value="Genomic_DNA"/>
</dbReference>
<dbReference type="EMBL" id="CADEBD010000055">
    <property type="protein sequence ID" value="CAB3222311.1"/>
    <property type="molecule type" value="Genomic_DNA"/>
</dbReference>
<dbReference type="InterPro" id="IPR006616">
    <property type="entry name" value="DM9_repeat"/>
</dbReference>
<accession>A0A8S0YVD5</accession>
<dbReference type="AlphaFoldDB" id="A0A8S0YVD5"/>
<protein>
    <submittedName>
        <fullName evidence="1">Uncharacterized protein</fullName>
    </submittedName>
</protein>
<keyword evidence="3" id="KW-1185">Reference proteome</keyword>
<dbReference type="Proteomes" id="UP000494256">
    <property type="component" value="Unassembled WGS sequence"/>
</dbReference>
<dbReference type="PANTHER" id="PTHR31649:SF10">
    <property type="entry name" value="IP19903P-RELATED"/>
    <property type="match status" value="1"/>
</dbReference>
<name>A0A8S0YVD5_ARCPL</name>
<dbReference type="OrthoDB" id="1925699at2759"/>
<evidence type="ECO:0000313" key="2">
    <source>
        <dbReference type="EMBL" id="CAB3236028.1"/>
    </source>
</evidence>
<dbReference type="Pfam" id="PF11901">
    <property type="entry name" value="DM9"/>
    <property type="match status" value="1"/>
</dbReference>
<dbReference type="SMART" id="SM00696">
    <property type="entry name" value="DM9"/>
    <property type="match status" value="2"/>
</dbReference>
<dbReference type="PANTHER" id="PTHR31649">
    <property type="entry name" value="AGAP009604-PA"/>
    <property type="match status" value="1"/>
</dbReference>
<evidence type="ECO:0000313" key="1">
    <source>
        <dbReference type="EMBL" id="CAB3222311.1"/>
    </source>
</evidence>
<organism evidence="1 4">
    <name type="scientific">Arctia plantaginis</name>
    <name type="common">Wood tiger moth</name>
    <name type="synonym">Phalaena plantaginis</name>
    <dbReference type="NCBI Taxonomy" id="874455"/>
    <lineage>
        <taxon>Eukaryota</taxon>
        <taxon>Metazoa</taxon>
        <taxon>Ecdysozoa</taxon>
        <taxon>Arthropoda</taxon>
        <taxon>Hexapoda</taxon>
        <taxon>Insecta</taxon>
        <taxon>Pterygota</taxon>
        <taxon>Neoptera</taxon>
        <taxon>Endopterygota</taxon>
        <taxon>Lepidoptera</taxon>
        <taxon>Glossata</taxon>
        <taxon>Ditrysia</taxon>
        <taxon>Noctuoidea</taxon>
        <taxon>Erebidae</taxon>
        <taxon>Arctiinae</taxon>
        <taxon>Arctia</taxon>
    </lineage>
</organism>
<dbReference type="Proteomes" id="UP000494106">
    <property type="component" value="Unassembled WGS sequence"/>
</dbReference>
<comment type="caution">
    <text evidence="1">The sequence shown here is derived from an EMBL/GenBank/DDBJ whole genome shotgun (WGS) entry which is preliminary data.</text>
</comment>